<proteinExistence type="predicted"/>
<dbReference type="AlphaFoldDB" id="A0A8D8UZX0"/>
<evidence type="ECO:0000256" key="1">
    <source>
        <dbReference type="SAM" id="Phobius"/>
    </source>
</evidence>
<dbReference type="EMBL" id="HBUF01349706">
    <property type="protein sequence ID" value="CAG6712766.1"/>
    <property type="molecule type" value="Transcribed_RNA"/>
</dbReference>
<keyword evidence="1" id="KW-1133">Transmembrane helix</keyword>
<feature type="transmembrane region" description="Helical" evidence="1">
    <location>
        <begin position="122"/>
        <end position="144"/>
    </location>
</feature>
<accession>A0A8D8UZX0</accession>
<name>A0A8D8UZX0_9HEMI</name>
<organism evidence="2">
    <name type="scientific">Cacopsylla melanoneura</name>
    <dbReference type="NCBI Taxonomy" id="428564"/>
    <lineage>
        <taxon>Eukaryota</taxon>
        <taxon>Metazoa</taxon>
        <taxon>Ecdysozoa</taxon>
        <taxon>Arthropoda</taxon>
        <taxon>Hexapoda</taxon>
        <taxon>Insecta</taxon>
        <taxon>Pterygota</taxon>
        <taxon>Neoptera</taxon>
        <taxon>Paraneoptera</taxon>
        <taxon>Hemiptera</taxon>
        <taxon>Sternorrhyncha</taxon>
        <taxon>Psylloidea</taxon>
        <taxon>Psyllidae</taxon>
        <taxon>Psyllinae</taxon>
        <taxon>Cacopsylla</taxon>
    </lineage>
</organism>
<protein>
    <submittedName>
        <fullName evidence="2">Uncharacterized protein</fullName>
    </submittedName>
</protein>
<sequence>MVLSSDFCVELKIFFSGISVLFLFSFSFSIILSLYLLYIVFIKLLTSTTSKETGSVTFSRLDLGIFETSSLDVLESELEIVLAILSLVLLSIFVTSLLLVMGSFEVNTCPLISGHTSSTVEGILISGAVLALVSSFSMIFLVMLTNLF</sequence>
<evidence type="ECO:0000313" key="2">
    <source>
        <dbReference type="EMBL" id="CAG6712766.1"/>
    </source>
</evidence>
<reference evidence="2" key="1">
    <citation type="submission" date="2021-05" db="EMBL/GenBank/DDBJ databases">
        <authorList>
            <person name="Alioto T."/>
            <person name="Alioto T."/>
            <person name="Gomez Garrido J."/>
        </authorList>
    </citation>
    <scope>NUCLEOTIDE SEQUENCE</scope>
</reference>
<feature type="transmembrane region" description="Helical" evidence="1">
    <location>
        <begin position="80"/>
        <end position="102"/>
    </location>
</feature>
<feature type="transmembrane region" description="Helical" evidence="1">
    <location>
        <begin position="13"/>
        <end position="41"/>
    </location>
</feature>
<keyword evidence="1" id="KW-0812">Transmembrane</keyword>
<keyword evidence="1" id="KW-0472">Membrane</keyword>